<name>A0A8J8TA10_HALGN</name>
<organism evidence="1 2">
    <name type="scientific">Halteria grandinella</name>
    <dbReference type="NCBI Taxonomy" id="5974"/>
    <lineage>
        <taxon>Eukaryota</taxon>
        <taxon>Sar</taxon>
        <taxon>Alveolata</taxon>
        <taxon>Ciliophora</taxon>
        <taxon>Intramacronucleata</taxon>
        <taxon>Spirotrichea</taxon>
        <taxon>Stichotrichia</taxon>
        <taxon>Sporadotrichida</taxon>
        <taxon>Halteriidae</taxon>
        <taxon>Halteria</taxon>
    </lineage>
</organism>
<evidence type="ECO:0000313" key="2">
    <source>
        <dbReference type="Proteomes" id="UP000785679"/>
    </source>
</evidence>
<comment type="caution">
    <text evidence="1">The sequence shown here is derived from an EMBL/GenBank/DDBJ whole genome shotgun (WGS) entry which is preliminary data.</text>
</comment>
<reference evidence="1" key="1">
    <citation type="submission" date="2019-06" db="EMBL/GenBank/DDBJ databases">
        <authorList>
            <person name="Zheng W."/>
        </authorList>
    </citation>
    <scope>NUCLEOTIDE SEQUENCE</scope>
    <source>
        <strain evidence="1">QDHG01</strain>
    </source>
</reference>
<dbReference type="AlphaFoldDB" id="A0A8J8TA10"/>
<evidence type="ECO:0000313" key="1">
    <source>
        <dbReference type="EMBL" id="TNV88067.1"/>
    </source>
</evidence>
<accession>A0A8J8TA10</accession>
<keyword evidence="2" id="KW-1185">Reference proteome</keyword>
<proteinExistence type="predicted"/>
<dbReference type="Proteomes" id="UP000785679">
    <property type="component" value="Unassembled WGS sequence"/>
</dbReference>
<sequence>MTLSAILQCPNSICNLSQFLTSLSESACYTKPVTGGLFHLQLSDPLYQVQTSYKSGVSIQNCEFVNFFYEMNSLIGFPINSLDFDPSNFTISITDSKFARFSSCGSLLSNFHLPDLVREQLSYRGWLVYPRYIGYAREWQKAANVYMNKRYLLHKPTTYMDAAYFERTQEYNYIYYIPYTMSPFERYNTGQFDSKVELRNNTISEFNYLKAIHHEGDNRRRPWGMDVVGHVGLRNQGLILSFYGNFNQSLLSIENNTFINTYQAYEVFNSSSIKSGYQIQNIFGSLRNQDPYLQINHMISVMNVTATLVIMNDNVFRNISISGPLINLAEQPGYFTTAFIIANNNFSTIQALVNSNILQITRSKIDYEYPLVAYPNVDMQPWYQTFNLDHQQLGGSIVIIGNTFNDICGGENVDASVMLIGVRHDLVDDYTNKRGHFPVMDKQYFTKEFLYDTYYKYADYYFKDVSIVHPQIGEIHLVRMGVNISSNTYSNICMGPEVYEKIIYQNILENKIFNKFIKARGSLASFIFISQVHIYNETFIDIGAYSQNYSDQLQMKIKNINSLQPRFMWPDNDKFDDLLIPDYLKHNLSTSLLVVQYGQEIIMGGCLFDNIWLIDRINALSRSQAQGLILFVEIFNGEVTLGQPGKAMILQNLNGFLNDRNLGKIRSEYNLTQTQDDKFTQYGVGSILFNLHNSSNSYNMILMQNVEIRDSYFCASKLKNYNGLVRTSAILSTNLGDEFYSNVPFNITIVDMIITNVNFGGISNYFEIYGQIYNISKINISNIGFKNFQASNQFIIDFIGSDLVQRDLKLTSSFFKVLLFSREASGQAPIEIENLTVRNINPTSGAFPIFIIAKPYNEQYDYETAINMRDIEFKDSLVVDSSVEEVFLPKGSLFKVETSGFVNLQVSIFNLSMTSVYSQCKFFIDSHTIQMDYSKLQETQTRQLFTNLSL</sequence>
<protein>
    <submittedName>
        <fullName evidence="1">Uncharacterized protein</fullName>
    </submittedName>
</protein>
<dbReference type="OrthoDB" id="327389at2759"/>
<gene>
    <name evidence="1" type="ORF">FGO68_gene15729</name>
</gene>
<dbReference type="EMBL" id="RRYP01000081">
    <property type="protein sequence ID" value="TNV88067.1"/>
    <property type="molecule type" value="Genomic_DNA"/>
</dbReference>